<dbReference type="GO" id="GO:0006596">
    <property type="term" value="P:polyamine biosynthetic process"/>
    <property type="evidence" value="ECO:0007669"/>
    <property type="project" value="UniProtKB-UniRule"/>
</dbReference>
<dbReference type="OrthoDB" id="305826at2759"/>
<dbReference type="Pfam" id="PF17284">
    <property type="entry name" value="Spermine_synt_N"/>
    <property type="match status" value="1"/>
</dbReference>
<dbReference type="GO" id="GO:0016740">
    <property type="term" value="F:transferase activity"/>
    <property type="evidence" value="ECO:0007669"/>
    <property type="project" value="UniProtKB-UniRule"/>
</dbReference>
<comment type="similarity">
    <text evidence="1">Belongs to the spermidine/spermine synthase family.</text>
</comment>
<keyword evidence="2 3" id="KW-0808">Transferase</keyword>
<dbReference type="InterPro" id="IPR029063">
    <property type="entry name" value="SAM-dependent_MTases_sf"/>
</dbReference>
<dbReference type="Pfam" id="PF01564">
    <property type="entry name" value="Spermine_synth"/>
    <property type="match status" value="1"/>
</dbReference>
<evidence type="ECO:0000313" key="5">
    <source>
        <dbReference type="EMBL" id="TNV79550.1"/>
    </source>
</evidence>
<evidence type="ECO:0000259" key="4">
    <source>
        <dbReference type="PROSITE" id="PS51006"/>
    </source>
</evidence>
<comment type="caution">
    <text evidence="5">The sequence shown here is derived from an EMBL/GenBank/DDBJ whole genome shotgun (WGS) entry which is preliminary data.</text>
</comment>
<dbReference type="EMBL" id="RRYP01008767">
    <property type="protein sequence ID" value="TNV79550.1"/>
    <property type="molecule type" value="Genomic_DNA"/>
</dbReference>
<dbReference type="InterPro" id="IPR030374">
    <property type="entry name" value="PABS"/>
</dbReference>
<dbReference type="Proteomes" id="UP000785679">
    <property type="component" value="Unassembled WGS sequence"/>
</dbReference>
<dbReference type="PANTHER" id="PTHR11558">
    <property type="entry name" value="SPERMIDINE/SPERMINE SYNTHASE"/>
    <property type="match status" value="1"/>
</dbReference>
<feature type="active site" description="Proton acceptor" evidence="3">
    <location>
        <position position="156"/>
    </location>
</feature>
<feature type="domain" description="PABS" evidence="4">
    <location>
        <begin position="1"/>
        <end position="240"/>
    </location>
</feature>
<name>A0A8J8T2L4_HALGN</name>
<dbReference type="PROSITE" id="PS51006">
    <property type="entry name" value="PABS_2"/>
    <property type="match status" value="1"/>
</dbReference>
<dbReference type="InterPro" id="IPR035246">
    <property type="entry name" value="Spermidine_synt_N"/>
</dbReference>
<dbReference type="PANTHER" id="PTHR11558:SF11">
    <property type="entry name" value="SPERMIDINE SYNTHASE"/>
    <property type="match status" value="1"/>
</dbReference>
<gene>
    <name evidence="5" type="ORF">FGO68_gene8075</name>
</gene>
<sequence length="240" mass="27059">MSKQEVYKNLKFLHREKSDFQDIRVYDSDCLGRILVLDRVIQIGSKCFEDDQYTKCMVNTVVRPSKPYGHVVIIGGGDLVIATHLLREYPLISKVTVCEIDSRVVEVTKKYFSFADIVEQELAKGRLEVVIESGAVYMDKLFLSGHSGKIGAFIIDCTDFALDEDSLAAELFTPEFYSQIYALLEQGGGFSQHISDMECKDEFTKRTREGGFVHALPFIEMAKTPEYGGELPIANCFKPP</sequence>
<dbReference type="AlphaFoldDB" id="A0A8J8T2L4"/>
<keyword evidence="3" id="KW-0620">Polyamine biosynthesis</keyword>
<evidence type="ECO:0000256" key="2">
    <source>
        <dbReference type="ARBA" id="ARBA00022679"/>
    </source>
</evidence>
<dbReference type="InterPro" id="IPR001045">
    <property type="entry name" value="Spermi_synthase"/>
</dbReference>
<evidence type="ECO:0000256" key="1">
    <source>
        <dbReference type="ARBA" id="ARBA00007867"/>
    </source>
</evidence>
<proteinExistence type="inferred from homology"/>
<dbReference type="InterPro" id="IPR037163">
    <property type="entry name" value="Spermidine_synt_N_sf"/>
</dbReference>
<dbReference type="SUPFAM" id="SSF53335">
    <property type="entry name" value="S-adenosyl-L-methionine-dependent methyltransferases"/>
    <property type="match status" value="1"/>
</dbReference>
<dbReference type="Gene3D" id="2.30.140.10">
    <property type="entry name" value="Spermidine synthase, tetramerisation domain"/>
    <property type="match status" value="1"/>
</dbReference>
<evidence type="ECO:0000256" key="3">
    <source>
        <dbReference type="PROSITE-ProRule" id="PRU00354"/>
    </source>
</evidence>
<keyword evidence="6" id="KW-1185">Reference proteome</keyword>
<evidence type="ECO:0000313" key="6">
    <source>
        <dbReference type="Proteomes" id="UP000785679"/>
    </source>
</evidence>
<reference evidence="5" key="1">
    <citation type="submission" date="2019-06" db="EMBL/GenBank/DDBJ databases">
        <authorList>
            <person name="Zheng W."/>
        </authorList>
    </citation>
    <scope>NUCLEOTIDE SEQUENCE</scope>
    <source>
        <strain evidence="5">QDHG01</strain>
    </source>
</reference>
<organism evidence="5 6">
    <name type="scientific">Halteria grandinella</name>
    <dbReference type="NCBI Taxonomy" id="5974"/>
    <lineage>
        <taxon>Eukaryota</taxon>
        <taxon>Sar</taxon>
        <taxon>Alveolata</taxon>
        <taxon>Ciliophora</taxon>
        <taxon>Intramacronucleata</taxon>
        <taxon>Spirotrichea</taxon>
        <taxon>Stichotrichia</taxon>
        <taxon>Sporadotrichida</taxon>
        <taxon>Halteriidae</taxon>
        <taxon>Halteria</taxon>
    </lineage>
</organism>
<protein>
    <recommendedName>
        <fullName evidence="4">PABS domain-containing protein</fullName>
    </recommendedName>
</protein>
<dbReference type="Gene3D" id="3.40.50.150">
    <property type="entry name" value="Vaccinia Virus protein VP39"/>
    <property type="match status" value="1"/>
</dbReference>
<accession>A0A8J8T2L4</accession>